<accession>A0AC61PMR1</accession>
<gene>
    <name evidence="1" type="ORF">SAMN06297397_2078</name>
</gene>
<evidence type="ECO:0000313" key="1">
    <source>
        <dbReference type="EMBL" id="SMC70858.1"/>
    </source>
</evidence>
<reference evidence="1" key="1">
    <citation type="submission" date="2017-04" db="EMBL/GenBank/DDBJ databases">
        <authorList>
            <person name="Varghese N."/>
            <person name="Submissions S."/>
        </authorList>
    </citation>
    <scope>NUCLEOTIDE SEQUENCE</scope>
    <source>
        <strain evidence="1">WTE2008</strain>
    </source>
</reference>
<organism evidence="1 2">
    <name type="scientific">Aristaeella lactis</name>
    <dbReference type="NCBI Taxonomy" id="3046383"/>
    <lineage>
        <taxon>Bacteria</taxon>
        <taxon>Bacillati</taxon>
        <taxon>Bacillota</taxon>
        <taxon>Clostridia</taxon>
        <taxon>Eubacteriales</taxon>
        <taxon>Aristaeellaceae</taxon>
        <taxon>Aristaeella</taxon>
    </lineage>
</organism>
<name>A0AC61PMR1_9FIRM</name>
<proteinExistence type="predicted"/>
<dbReference type="EMBL" id="FWXZ01000004">
    <property type="protein sequence ID" value="SMC70858.1"/>
    <property type="molecule type" value="Genomic_DNA"/>
</dbReference>
<dbReference type="Proteomes" id="UP000192328">
    <property type="component" value="Unassembled WGS sequence"/>
</dbReference>
<keyword evidence="2" id="KW-1185">Reference proteome</keyword>
<protein>
    <submittedName>
        <fullName evidence="1">Uncharacterized protein</fullName>
    </submittedName>
</protein>
<evidence type="ECO:0000313" key="2">
    <source>
        <dbReference type="Proteomes" id="UP000192328"/>
    </source>
</evidence>
<sequence length="133" mass="15442">MRFRHTNRPGFLIGLTDFITAGFFFLFYMPHGGLQDELDEILQKKTQRYWKAYLLGIPTLFIYTLIWMAQIAEELKAKAGELGIEGPHTSRRHMVGWCTIGFPFFGPMIATHRFFRTLNRVEAELNRRNTAAG</sequence>
<comment type="caution">
    <text evidence="1">The sequence shown here is derived from an EMBL/GenBank/DDBJ whole genome shotgun (WGS) entry which is preliminary data.</text>
</comment>